<evidence type="ECO:0000313" key="6">
    <source>
        <dbReference type="EMBL" id="TDZ36207.1"/>
    </source>
</evidence>
<keyword evidence="7" id="KW-1185">Reference proteome</keyword>
<reference evidence="6 7" key="1">
    <citation type="submission" date="2018-11" db="EMBL/GenBank/DDBJ databases">
        <title>Genome sequence and assembly of Colletotrichum spinosum.</title>
        <authorList>
            <person name="Gan P."/>
            <person name="Shirasu K."/>
        </authorList>
    </citation>
    <scope>NUCLEOTIDE SEQUENCE [LARGE SCALE GENOMIC DNA]</scope>
    <source>
        <strain evidence="6 7">CBS 515.97</strain>
    </source>
</reference>
<dbReference type="PANTHER" id="PTHR12835">
    <property type="entry name" value="BIOTIN PROTEIN LIGASE"/>
    <property type="match status" value="1"/>
</dbReference>
<dbReference type="Pfam" id="PF09825">
    <property type="entry name" value="BPL_N"/>
    <property type="match status" value="1"/>
</dbReference>
<dbReference type="CDD" id="cd03046">
    <property type="entry name" value="GST_N_GTT1_like"/>
    <property type="match status" value="1"/>
</dbReference>
<dbReference type="PROSITE" id="PS50405">
    <property type="entry name" value="GST_CTER"/>
    <property type="match status" value="1"/>
</dbReference>
<keyword evidence="2 6" id="KW-0436">Ligase</keyword>
<dbReference type="Pfam" id="PF02798">
    <property type="entry name" value="GST_N"/>
    <property type="match status" value="1"/>
</dbReference>
<name>A0A4R8QBV7_9PEZI</name>
<dbReference type="InterPro" id="IPR004143">
    <property type="entry name" value="BPL_LPL_catalytic"/>
</dbReference>
<dbReference type="SUPFAM" id="SSF52317">
    <property type="entry name" value="Class I glutamine amidotransferase-like"/>
    <property type="match status" value="1"/>
</dbReference>
<dbReference type="GO" id="GO:0004077">
    <property type="term" value="F:biotin--[biotin carboxyl-carrier protein] ligase activity"/>
    <property type="evidence" value="ECO:0007669"/>
    <property type="project" value="InterPro"/>
</dbReference>
<dbReference type="Gene3D" id="3.40.50.880">
    <property type="match status" value="1"/>
</dbReference>
<dbReference type="PROSITE" id="PS50404">
    <property type="entry name" value="GST_NTER"/>
    <property type="match status" value="1"/>
</dbReference>
<dbReference type="InterPro" id="IPR019197">
    <property type="entry name" value="Biotin-prot_ligase_N"/>
</dbReference>
<dbReference type="NCBIfam" id="TIGR00121">
    <property type="entry name" value="birA_ligase"/>
    <property type="match status" value="1"/>
</dbReference>
<evidence type="ECO:0000259" key="5">
    <source>
        <dbReference type="PROSITE" id="PS51733"/>
    </source>
</evidence>
<dbReference type="InterPro" id="IPR045864">
    <property type="entry name" value="aa-tRNA-synth_II/BPL/LPL"/>
</dbReference>
<feature type="domain" description="GST C-terminal" evidence="4">
    <location>
        <begin position="757"/>
        <end position="910"/>
    </location>
</feature>
<dbReference type="InterPro" id="IPR036282">
    <property type="entry name" value="Glutathione-S-Trfase_C_sf"/>
</dbReference>
<dbReference type="Pfam" id="PF03099">
    <property type="entry name" value="BPL_LplA_LipB"/>
    <property type="match status" value="1"/>
</dbReference>
<dbReference type="SUPFAM" id="SSF55681">
    <property type="entry name" value="Class II aaRS and biotin synthetases"/>
    <property type="match status" value="1"/>
</dbReference>
<dbReference type="InterPro" id="IPR004408">
    <property type="entry name" value="Biotin_CoA_COase_ligase"/>
</dbReference>
<comment type="caution">
    <text evidence="6">The sequence shown here is derived from an EMBL/GenBank/DDBJ whole genome shotgun (WGS) entry which is preliminary data.</text>
</comment>
<evidence type="ECO:0000256" key="1">
    <source>
        <dbReference type="ARBA" id="ARBA00009934"/>
    </source>
</evidence>
<dbReference type="GO" id="GO:0005737">
    <property type="term" value="C:cytoplasm"/>
    <property type="evidence" value="ECO:0007669"/>
    <property type="project" value="TreeGrafter"/>
</dbReference>
<evidence type="ECO:0000313" key="7">
    <source>
        <dbReference type="Proteomes" id="UP000295083"/>
    </source>
</evidence>
<dbReference type="Proteomes" id="UP000295083">
    <property type="component" value="Unassembled WGS sequence"/>
</dbReference>
<dbReference type="Gene3D" id="1.20.1050.10">
    <property type="match status" value="1"/>
</dbReference>
<protein>
    <submittedName>
        <fullName evidence="6">Biotin--protein ligase</fullName>
    </submittedName>
</protein>
<dbReference type="Gene3D" id="3.40.30.10">
    <property type="entry name" value="Glutaredoxin"/>
    <property type="match status" value="1"/>
</dbReference>
<dbReference type="AlphaFoldDB" id="A0A4R8QBV7"/>
<dbReference type="InterPro" id="IPR010987">
    <property type="entry name" value="Glutathione-S-Trfase_C-like"/>
</dbReference>
<accession>A0A4R8QBV7</accession>
<dbReference type="SUPFAM" id="SSF52833">
    <property type="entry name" value="Thioredoxin-like"/>
    <property type="match status" value="1"/>
</dbReference>
<dbReference type="InterPro" id="IPR004045">
    <property type="entry name" value="Glutathione_S-Trfase_N"/>
</dbReference>
<dbReference type="Gene3D" id="3.30.930.10">
    <property type="entry name" value="Bira Bifunctional Protein, Domain 2"/>
    <property type="match status" value="1"/>
</dbReference>
<dbReference type="EMBL" id="QAPG01000033">
    <property type="protein sequence ID" value="TDZ36207.1"/>
    <property type="molecule type" value="Genomic_DNA"/>
</dbReference>
<feature type="domain" description="BPL/LPL catalytic" evidence="5">
    <location>
        <begin position="374"/>
        <end position="577"/>
    </location>
</feature>
<sequence>MASRKLNVLVYTGSGTTVESVRHCIYSLRRLLSPTYAVIPVAEAALLKEPWQSTCALLVIPGGGDLGFCRVLNGPGNRRIAEFVRRGGAYLGFCAGGYYGSRKCEFEVGDRTLEVIGTRELAFFPGTCRGGAFKGFAYHSERGARAVKLTVSEGFSEGEVVSYYNGGGVFVDASNTPGVEVLATYSDDIDVDGGDGKAAVVYIKVGSGNVILTGPHPEFAAANLHPQPKIPSYESLTSELAAADAARVSFLRACLAKLGLDLSADPAAPPSLSRMHLTSANHTEVGETLHSWEEAITRTEDGDEYIHGEHDVFRIEKHSSRWDVDELRDALPQDTGIPDYDGAVKVVVPHEEAWPDAKETPSFNHRLYYDSLQRYRAIEPAAEEWGTTLMYGEVVTSTNTLMDKNIKLLSHLPTGFTLTATTQVAGRGRGTNVWVSPAGCLIFSTVINHPAHLAATHPVVFLQYISAIAIVEAVQSYDKACGDIPIKLKWPNDIYCRDPNSSPSNPSYVKIGGILSTCSYSQGSYQCVVGIGINTTNTRPTTSLNAIAPASLVGGFHLETLLARLLTRIEALYKQFRREGFSRDLEERYYKHWLHSGQHVTLEAEAGARAKIVGITRDWGLLKAVEVDRDGRETGRMWALQSDENSFDFWKGLVKRKLLNNSRASNTLWLLEELNLTYTVQTFRRQPTRIAPPELAQVHTLGKAPVLEITPADGGEAIKLAESGYITQYLLEFFGRNKPSLIPARWKEGKEGQVGGETAAYARFQYLLHYVEGSFFPNLVQYLLLSVLKSDNVPFPIRPLTSFVANKILSLAVRPDAEKHLRLLDEFLRTAPGTTDGDGFLCGPELSGADILISFGLVTADSEGAYDAMGKWEGGSAKAAYPRVFAYLERLRSQPGYVKATEKAKEIEGR</sequence>
<proteinExistence type="inferred from homology"/>
<gene>
    <name evidence="6" type="primary">BPL1</name>
    <name evidence="6" type="ORF">C8035_v008075</name>
</gene>
<dbReference type="InterPro" id="IPR036249">
    <property type="entry name" value="Thioredoxin-like_sf"/>
</dbReference>
<dbReference type="InterPro" id="IPR029062">
    <property type="entry name" value="Class_I_gatase-like"/>
</dbReference>
<comment type="similarity">
    <text evidence="1">Belongs to the biotin--protein ligase family.</text>
</comment>
<dbReference type="CDD" id="cd03144">
    <property type="entry name" value="GATase1_ScBLP_like"/>
    <property type="match status" value="1"/>
</dbReference>
<evidence type="ECO:0000259" key="4">
    <source>
        <dbReference type="PROSITE" id="PS50405"/>
    </source>
</evidence>
<evidence type="ECO:0000259" key="3">
    <source>
        <dbReference type="PROSITE" id="PS50404"/>
    </source>
</evidence>
<dbReference type="PANTHER" id="PTHR12835:SF5">
    <property type="entry name" value="BIOTIN--PROTEIN LIGASE"/>
    <property type="match status" value="1"/>
</dbReference>
<organism evidence="6 7">
    <name type="scientific">Colletotrichum spinosum</name>
    <dbReference type="NCBI Taxonomy" id="1347390"/>
    <lineage>
        <taxon>Eukaryota</taxon>
        <taxon>Fungi</taxon>
        <taxon>Dikarya</taxon>
        <taxon>Ascomycota</taxon>
        <taxon>Pezizomycotina</taxon>
        <taxon>Sordariomycetes</taxon>
        <taxon>Hypocreomycetidae</taxon>
        <taxon>Glomerellales</taxon>
        <taxon>Glomerellaceae</taxon>
        <taxon>Colletotrichum</taxon>
        <taxon>Colletotrichum orbiculare species complex</taxon>
    </lineage>
</organism>
<dbReference type="PROSITE" id="PS51733">
    <property type="entry name" value="BPL_LPL_CATALYTIC"/>
    <property type="match status" value="1"/>
</dbReference>
<dbReference type="SUPFAM" id="SSF47616">
    <property type="entry name" value="GST C-terminal domain-like"/>
    <property type="match status" value="1"/>
</dbReference>
<evidence type="ECO:0000256" key="2">
    <source>
        <dbReference type="ARBA" id="ARBA00022598"/>
    </source>
</evidence>
<feature type="domain" description="GST N-terminal" evidence="3">
    <location>
        <begin position="651"/>
        <end position="738"/>
    </location>
</feature>
<dbReference type="CDD" id="cd16442">
    <property type="entry name" value="BPL"/>
    <property type="match status" value="1"/>
</dbReference>